<evidence type="ECO:0000313" key="2">
    <source>
        <dbReference type="Proteomes" id="UP001187868"/>
    </source>
</evidence>
<sequence length="188" mass="20645">MRLSPIVATLRQKCPKFSGRVAGAAQLKALPEVAKMHLPAAYVVPSNDDAGENKSQTDYWQDVKEGFAVVVVLNNTADERGQSAVYDAVHDIRADLWAALLGLNPEPDNGDVIQYVSGQVVAMDAARLYYQFDFVRNREISEDDTRQNADLGELPELTSVSFDIDFINPGNGPDGVIEHHTEFTPPSE</sequence>
<dbReference type="RefSeq" id="WP_057083765.1">
    <property type="nucleotide sequence ID" value="NZ_CP104920.1"/>
</dbReference>
<organism evidence="1 2">
    <name type="scientific">Dickeya solani</name>
    <dbReference type="NCBI Taxonomy" id="1089444"/>
    <lineage>
        <taxon>Bacteria</taxon>
        <taxon>Pseudomonadati</taxon>
        <taxon>Pseudomonadota</taxon>
        <taxon>Gammaproteobacteria</taxon>
        <taxon>Enterobacterales</taxon>
        <taxon>Pectobacteriaceae</taxon>
        <taxon>Dickeya</taxon>
    </lineage>
</organism>
<dbReference type="Proteomes" id="UP001187868">
    <property type="component" value="Unassembled WGS sequence"/>
</dbReference>
<proteinExistence type="predicted"/>
<dbReference type="Pfam" id="PF23840">
    <property type="entry name" value="Phage_tail_terminator"/>
    <property type="match status" value="1"/>
</dbReference>
<name>A0ABU4EH83_9GAMM</name>
<evidence type="ECO:0000313" key="1">
    <source>
        <dbReference type="EMBL" id="MDV7043424.1"/>
    </source>
</evidence>
<evidence type="ECO:0008006" key="3">
    <source>
        <dbReference type="Google" id="ProtNLM"/>
    </source>
</evidence>
<gene>
    <name evidence="1" type="ORF">RUJ08_14950</name>
</gene>
<dbReference type="InterPro" id="IPR056912">
    <property type="entry name" value="Phage_JBD30_tail_term-like"/>
</dbReference>
<keyword evidence="2" id="KW-1185">Reference proteome</keyword>
<reference evidence="1 2" key="1">
    <citation type="submission" date="2023-10" db="EMBL/GenBank/DDBJ databases">
        <title>Clonality and diversity in the soft rot Dickeya solani phytopathogen.</title>
        <authorList>
            <person name="Pedron J."/>
            <person name="Van Gijisegem F."/>
            <person name="Portier P."/>
            <person name="Taghouti G."/>
        </authorList>
    </citation>
    <scope>NUCLEOTIDE SEQUENCE [LARGE SCALE GENOMIC DNA]</scope>
    <source>
        <strain evidence="1 2">FVG2-MFV017-A9</strain>
    </source>
</reference>
<comment type="caution">
    <text evidence="1">The sequence shown here is derived from an EMBL/GenBank/DDBJ whole genome shotgun (WGS) entry which is preliminary data.</text>
</comment>
<dbReference type="EMBL" id="JAWLLM010000016">
    <property type="protein sequence ID" value="MDV7043424.1"/>
    <property type="molecule type" value="Genomic_DNA"/>
</dbReference>
<accession>A0ABU4EH83</accession>
<protein>
    <recommendedName>
        <fullName evidence="3">Phage protein</fullName>
    </recommendedName>
</protein>